<dbReference type="OrthoDB" id="3199565at2"/>
<dbReference type="Proteomes" id="UP000054078">
    <property type="component" value="Unassembled WGS sequence"/>
</dbReference>
<evidence type="ECO:0000313" key="1">
    <source>
        <dbReference type="EMBL" id="KUH57781.1"/>
    </source>
</evidence>
<dbReference type="EMBL" id="LOJF01000011">
    <property type="protein sequence ID" value="KUH57781.1"/>
    <property type="molecule type" value="Genomic_DNA"/>
</dbReference>
<dbReference type="Pfam" id="PF08843">
    <property type="entry name" value="AbiEii"/>
    <property type="match status" value="1"/>
</dbReference>
<sequence length="274" mass="29669">MPKRPNSMRHLDDAIRRASGGTADGYVRMRTLVASAIVAQMLPDGVVKGGSAVRMRFGSGATRYTTDLDTATASDPDEYAARLSDALAAGWEGFTGRVVRREPATPPDIPGEYVMRPFDVKLSYLGKSWCTVPLEVGFDEIGDAERADATSQAEASDALGRLGFPAVGDVALMDLCYQVAQKLHGLTSGGDRVRDLVDLQLIMGNADVDLARTRQVCVRLFAYRKAQEWPPRVVAGEGWSELYADQADGLDVLQDFAEAIEWANGLVARIDASR</sequence>
<accession>A0A100YU74</accession>
<evidence type="ECO:0000313" key="2">
    <source>
        <dbReference type="Proteomes" id="UP000054078"/>
    </source>
</evidence>
<protein>
    <recommendedName>
        <fullName evidence="3">Nucleotidyl transferase AbiEii/AbiGii toxin family protein</fullName>
    </recommendedName>
</protein>
<dbReference type="RefSeq" id="WP_059055429.1">
    <property type="nucleotide sequence ID" value="NZ_LOJF01000011.1"/>
</dbReference>
<evidence type="ECO:0008006" key="3">
    <source>
        <dbReference type="Google" id="ProtNLM"/>
    </source>
</evidence>
<name>A0A100YU74_TRASO</name>
<keyword evidence="2" id="KW-1185">Reference proteome</keyword>
<comment type="caution">
    <text evidence="1">The sequence shown here is derived from an EMBL/GenBank/DDBJ whole genome shotgun (WGS) entry which is preliminary data.</text>
</comment>
<gene>
    <name evidence="1" type="ORF">AUL39_08775</name>
</gene>
<proteinExistence type="predicted"/>
<reference evidence="1 2" key="1">
    <citation type="submission" date="2015-12" db="EMBL/GenBank/DDBJ databases">
        <title>Draft Genome Sequence of Olsenella scatoligenes SK9K4T; a Producer of 3-Methylindole- (skatole) and 4-Methylphenol- (p-cresol) Isolated from Pig Feces.</title>
        <authorList>
            <person name="Li X."/>
            <person name="Borg B."/>
            <person name="Canibe N."/>
        </authorList>
    </citation>
    <scope>NUCLEOTIDE SEQUENCE [LARGE SCALE GENOMIC DNA]</scope>
    <source>
        <strain evidence="1 2">SK9K4</strain>
    </source>
</reference>
<dbReference type="AlphaFoldDB" id="A0A100YU74"/>
<organism evidence="1 2">
    <name type="scientific">Tractidigestivibacter scatoligenes</name>
    <name type="common">Olsenella scatoligenes</name>
    <dbReference type="NCBI Taxonomy" id="1299998"/>
    <lineage>
        <taxon>Bacteria</taxon>
        <taxon>Bacillati</taxon>
        <taxon>Actinomycetota</taxon>
        <taxon>Coriobacteriia</taxon>
        <taxon>Coriobacteriales</taxon>
        <taxon>Atopobiaceae</taxon>
        <taxon>Tractidigestivibacter</taxon>
    </lineage>
</organism>
<dbReference type="STRING" id="1299998.AUL39_08775"/>
<dbReference type="InterPro" id="IPR014942">
    <property type="entry name" value="AbiEii"/>
</dbReference>